<keyword evidence="2" id="KW-1185">Reference proteome</keyword>
<dbReference type="RefSeq" id="XP_017017841.1">
    <property type="nucleotide sequence ID" value="XM_017162352.1"/>
</dbReference>
<accession>A0A6P4I5G1</accession>
<protein>
    <submittedName>
        <fullName evidence="3">Uncharacterized protein</fullName>
    </submittedName>
</protein>
<organism evidence="2 3">
    <name type="scientific">Drosophila kikkawai</name>
    <name type="common">Fruit fly</name>
    <dbReference type="NCBI Taxonomy" id="30033"/>
    <lineage>
        <taxon>Eukaryota</taxon>
        <taxon>Metazoa</taxon>
        <taxon>Ecdysozoa</taxon>
        <taxon>Arthropoda</taxon>
        <taxon>Hexapoda</taxon>
        <taxon>Insecta</taxon>
        <taxon>Pterygota</taxon>
        <taxon>Neoptera</taxon>
        <taxon>Endopterygota</taxon>
        <taxon>Diptera</taxon>
        <taxon>Brachycera</taxon>
        <taxon>Muscomorpha</taxon>
        <taxon>Ephydroidea</taxon>
        <taxon>Drosophilidae</taxon>
        <taxon>Drosophila</taxon>
        <taxon>Sophophora</taxon>
    </lineage>
</organism>
<reference evidence="3" key="1">
    <citation type="submission" date="2025-08" db="UniProtKB">
        <authorList>
            <consortium name="RefSeq"/>
        </authorList>
    </citation>
    <scope>IDENTIFICATION</scope>
    <source>
        <strain evidence="3">14028-0561.14</strain>
        <tissue evidence="3">Whole fly</tissue>
    </source>
</reference>
<proteinExistence type="predicted"/>
<name>A0A6P4I5G1_DROKI</name>
<sequence length="446" mass="50918">MATSTSSLVLILGLLGLCGAFDIQHYTGGSLSLYNATTVPTNLVSVIESEINGNWSRSYIVLSWADEAQTHELREAIYSALWEQLWQLKHLDNPSDILNLYDELSRRSDVPLKDQTRKWELHDNILSALWKNTQRNDTAKVLNLYYQLSGRNIPSSWWLLLNQTIIGRCALLFEAQLYSVNPNTTFPLLNLNLIPSNYLKDILQALFDAVLVLETPLSVAKRLENFSSNLNLLTQANLELYERASATGKADLLTLQALQSNLRSLLEKPGFERDVDGSLRGEVYARLSKEEQLLYTAQKVCIRNVTNGNLYMHECPRTLLMCNNDWRSVKAPFSVQRLLTNDSRPQFAFYSDYWKRYLSHDEHIPKPTNASAVKNIYSRVLFTWWRVVYGNGGISLLDAATEKSVMCAGDPSQTVGVERQVYSRNVTEFKKYQRECTWALEDCSYV</sequence>
<dbReference type="Proteomes" id="UP001652661">
    <property type="component" value="Chromosome 3L"/>
</dbReference>
<evidence type="ECO:0000313" key="2">
    <source>
        <dbReference type="Proteomes" id="UP001652661"/>
    </source>
</evidence>
<evidence type="ECO:0000256" key="1">
    <source>
        <dbReference type="SAM" id="SignalP"/>
    </source>
</evidence>
<dbReference type="GeneID" id="108071571"/>
<dbReference type="AlphaFoldDB" id="A0A6P4I5G1"/>
<evidence type="ECO:0000313" key="3">
    <source>
        <dbReference type="RefSeq" id="XP_017017841.1"/>
    </source>
</evidence>
<keyword evidence="1" id="KW-0732">Signal</keyword>
<feature type="chain" id="PRO_5027863681" evidence="1">
    <location>
        <begin position="21"/>
        <end position="446"/>
    </location>
</feature>
<dbReference type="OrthoDB" id="10324882at2759"/>
<feature type="signal peptide" evidence="1">
    <location>
        <begin position="1"/>
        <end position="20"/>
    </location>
</feature>
<gene>
    <name evidence="3" type="primary">LOC108071571</name>
</gene>